<evidence type="ECO:0000313" key="3">
    <source>
        <dbReference type="Proteomes" id="UP001163203"/>
    </source>
</evidence>
<dbReference type="Pfam" id="PF08240">
    <property type="entry name" value="ADH_N"/>
    <property type="match status" value="1"/>
</dbReference>
<dbReference type="Gene3D" id="3.40.50.720">
    <property type="entry name" value="NAD(P)-binding Rossmann-like Domain"/>
    <property type="match status" value="1"/>
</dbReference>
<name>A0ABY7B124_9PSEU</name>
<dbReference type="SUPFAM" id="SSF51735">
    <property type="entry name" value="NAD(P)-binding Rossmann-fold domains"/>
    <property type="match status" value="1"/>
</dbReference>
<dbReference type="InterPro" id="IPR011032">
    <property type="entry name" value="GroES-like_sf"/>
</dbReference>
<dbReference type="EMBL" id="CP113836">
    <property type="protein sequence ID" value="WAL65989.1"/>
    <property type="molecule type" value="Genomic_DNA"/>
</dbReference>
<dbReference type="Gene3D" id="3.90.180.10">
    <property type="entry name" value="Medium-chain alcohol dehydrogenases, catalytic domain"/>
    <property type="match status" value="1"/>
</dbReference>
<accession>A0ABY7B124</accession>
<dbReference type="InterPro" id="IPR051397">
    <property type="entry name" value="Zn-ADH-like_protein"/>
</dbReference>
<dbReference type="Proteomes" id="UP001163203">
    <property type="component" value="Chromosome"/>
</dbReference>
<dbReference type="PANTHER" id="PTHR43677:SF4">
    <property type="entry name" value="QUINONE OXIDOREDUCTASE-LIKE PROTEIN 2"/>
    <property type="match status" value="1"/>
</dbReference>
<organism evidence="2 3">
    <name type="scientific">Amycolatopsis cynarae</name>
    <dbReference type="NCBI Taxonomy" id="2995223"/>
    <lineage>
        <taxon>Bacteria</taxon>
        <taxon>Bacillati</taxon>
        <taxon>Actinomycetota</taxon>
        <taxon>Actinomycetes</taxon>
        <taxon>Pseudonocardiales</taxon>
        <taxon>Pseudonocardiaceae</taxon>
        <taxon>Amycolatopsis</taxon>
    </lineage>
</organism>
<dbReference type="RefSeq" id="WP_268756133.1">
    <property type="nucleotide sequence ID" value="NZ_CP113836.1"/>
</dbReference>
<gene>
    <name evidence="2" type="ORF">ORV05_34920</name>
</gene>
<protein>
    <submittedName>
        <fullName evidence="2">Zinc-binding dehydrogenase</fullName>
    </submittedName>
</protein>
<sequence length="323" mass="34493">MARSRAAVVRRFGGPEALEITEVEPPRPGPGQVAVRVRAIGVGFTDLMARSGDYLLQRRLPFTPGYELVGELDDGRPVAMSLPKMGAYRDHVVVPSWLPVPLPDGLDPVAAATIPLDYLTALSLLEKHARVETGDAVFIQGAGGGVGAALSRLGRLKGLKMYGTASSPDRLSANGVRFIDYRSQDFETVLAEEEPGGVRAVFDHLGGAMVRKGYRALAPGGVLVSYAFSGRPGHMVADTVKGAIGVGLRGLLPGKRTALCMVPREVKSDHAWYRDSLRRLLDMAAEGTIRAEAGAVFPLAEAAEVHRALQHREITGKVVLTTE</sequence>
<keyword evidence="3" id="KW-1185">Reference proteome</keyword>
<dbReference type="SUPFAM" id="SSF50129">
    <property type="entry name" value="GroES-like"/>
    <property type="match status" value="1"/>
</dbReference>
<evidence type="ECO:0000259" key="1">
    <source>
        <dbReference type="SMART" id="SM00829"/>
    </source>
</evidence>
<dbReference type="InterPro" id="IPR020843">
    <property type="entry name" value="ER"/>
</dbReference>
<reference evidence="2" key="1">
    <citation type="submission" date="2022-11" db="EMBL/GenBank/DDBJ databases">
        <authorList>
            <person name="Mo P."/>
        </authorList>
    </citation>
    <scope>NUCLEOTIDE SEQUENCE</scope>
    <source>
        <strain evidence="2">HUAS 11-8</strain>
    </source>
</reference>
<dbReference type="Pfam" id="PF13602">
    <property type="entry name" value="ADH_zinc_N_2"/>
    <property type="match status" value="1"/>
</dbReference>
<feature type="domain" description="Enoyl reductase (ER)" evidence="1">
    <location>
        <begin position="13"/>
        <end position="320"/>
    </location>
</feature>
<dbReference type="InterPro" id="IPR013154">
    <property type="entry name" value="ADH-like_N"/>
</dbReference>
<proteinExistence type="predicted"/>
<evidence type="ECO:0000313" key="2">
    <source>
        <dbReference type="EMBL" id="WAL65989.1"/>
    </source>
</evidence>
<dbReference type="PANTHER" id="PTHR43677">
    <property type="entry name" value="SHORT-CHAIN DEHYDROGENASE/REDUCTASE"/>
    <property type="match status" value="1"/>
</dbReference>
<dbReference type="SMART" id="SM00829">
    <property type="entry name" value="PKS_ER"/>
    <property type="match status" value="1"/>
</dbReference>
<dbReference type="InterPro" id="IPR036291">
    <property type="entry name" value="NAD(P)-bd_dom_sf"/>
</dbReference>